<dbReference type="KEGG" id="nev:NTE_00287"/>
<dbReference type="Pfam" id="PF15781">
    <property type="entry name" value="ParE-like_toxin"/>
    <property type="match status" value="1"/>
</dbReference>
<evidence type="ECO:0000313" key="3">
    <source>
        <dbReference type="Proteomes" id="UP000028194"/>
    </source>
</evidence>
<dbReference type="InterPro" id="IPR031552">
    <property type="entry name" value="ParE-like_toxin"/>
</dbReference>
<dbReference type="PANTHER" id="PTHR35601">
    <property type="entry name" value="TOXIN RELE"/>
    <property type="match status" value="1"/>
</dbReference>
<evidence type="ECO:0000313" key="1">
    <source>
        <dbReference type="EMBL" id="AIF82369.1"/>
    </source>
</evidence>
<name>A0A075MSP1_9ARCH</name>
<dbReference type="AlphaFoldDB" id="A0A075MSP1"/>
<dbReference type="KEGG" id="nev:NTE_01141"/>
<accession>A0A075MSP1</accession>
<dbReference type="EMBL" id="CP007174">
    <property type="protein sequence ID" value="AIF83214.1"/>
    <property type="molecule type" value="Genomic_DNA"/>
</dbReference>
<dbReference type="RefSeq" id="WP_148699367.1">
    <property type="nucleotide sequence ID" value="NZ_CP007174.1"/>
</dbReference>
<protein>
    <submittedName>
        <fullName evidence="1">Cytotoxic translational repressor of toxin-antitoxin stability system</fullName>
    </submittedName>
</protein>
<keyword evidence="3" id="KW-1185">Reference proteome</keyword>
<dbReference type="STRING" id="1459636.NTE_00287"/>
<gene>
    <name evidence="1" type="ORF">NTE_00287</name>
    <name evidence="2" type="ORF">NTE_01141</name>
</gene>
<sequence>MREVFFGRRKVEKEFSKLDSYTQKRVAKAIEEIRENPQVGILLTGDLAGYFKYKFGKFRAVYSYDEEKIMIVALDTRDDVYDEIKRYIREVGKIQVSAKKAVDD</sequence>
<dbReference type="InterPro" id="IPR035093">
    <property type="entry name" value="RelE/ParE_toxin_dom_sf"/>
</dbReference>
<dbReference type="EMBL" id="CP007174">
    <property type="protein sequence ID" value="AIF82369.1"/>
    <property type="molecule type" value="Genomic_DNA"/>
</dbReference>
<dbReference type="SUPFAM" id="SSF143011">
    <property type="entry name" value="RelE-like"/>
    <property type="match status" value="1"/>
</dbReference>
<dbReference type="GeneID" id="41596954"/>
<dbReference type="PANTHER" id="PTHR35601:SF1">
    <property type="entry name" value="TOXIN RELE"/>
    <property type="match status" value="1"/>
</dbReference>
<dbReference type="Proteomes" id="UP000028194">
    <property type="component" value="Chromosome"/>
</dbReference>
<dbReference type="Gene3D" id="3.30.2310.20">
    <property type="entry name" value="RelE-like"/>
    <property type="match status" value="1"/>
</dbReference>
<proteinExistence type="predicted"/>
<reference evidence="1 3" key="1">
    <citation type="journal article" date="2014" name="PLoS ONE">
        <title>Genome Sequence of Candidatus Nitrososphaera evergladensis from Group I.1b Enriched from Everglades Soil Reveals Novel Genomic Features of the Ammonia-Oxidizing Archaea.</title>
        <authorList>
            <person name="Zhalnina K.V."/>
            <person name="Dias R."/>
            <person name="Leonard M.T."/>
            <person name="Dorr de Quadros P."/>
            <person name="Camargo F.A."/>
            <person name="Drew J.C."/>
            <person name="Farmerie W.G."/>
            <person name="Daroub S.H."/>
            <person name="Triplett E.W."/>
        </authorList>
    </citation>
    <scope>NUCLEOTIDE SEQUENCE [LARGE SCALE GENOMIC DNA]</scope>
    <source>
        <strain evidence="1 3">SR1</strain>
    </source>
</reference>
<organism evidence="1 3">
    <name type="scientific">Candidatus Nitrososphaera evergladensis SR1</name>
    <dbReference type="NCBI Taxonomy" id="1459636"/>
    <lineage>
        <taxon>Archaea</taxon>
        <taxon>Nitrososphaerota</taxon>
        <taxon>Nitrososphaeria</taxon>
        <taxon>Nitrososphaerales</taxon>
        <taxon>Nitrososphaeraceae</taxon>
        <taxon>Nitrososphaera</taxon>
    </lineage>
</organism>
<dbReference type="HOGENOM" id="CLU_155761_1_3_2"/>
<evidence type="ECO:0000313" key="2">
    <source>
        <dbReference type="EMBL" id="AIF83214.1"/>
    </source>
</evidence>